<protein>
    <submittedName>
        <fullName evidence="1">Uncharacterized protein</fullName>
    </submittedName>
</protein>
<proteinExistence type="predicted"/>
<name>A0ABN7KAW9_9BACT</name>
<comment type="caution">
    <text evidence="1">The sequence shown here is derived from an EMBL/GenBank/DDBJ whole genome shotgun (WGS) entry which is preliminary data.</text>
</comment>
<dbReference type="EMBL" id="CAJHOF010000018">
    <property type="protein sequence ID" value="CAD7289591.1"/>
    <property type="molecule type" value="Genomic_DNA"/>
</dbReference>
<keyword evidence="2" id="KW-1185">Reference proteome</keyword>
<evidence type="ECO:0000313" key="1">
    <source>
        <dbReference type="EMBL" id="CAD7289591.1"/>
    </source>
</evidence>
<accession>A0ABN7KAW9</accession>
<organism evidence="1 2">
    <name type="scientific">Campylobacter majalis</name>
    <dbReference type="NCBI Taxonomy" id="2790656"/>
    <lineage>
        <taxon>Bacteria</taxon>
        <taxon>Pseudomonadati</taxon>
        <taxon>Campylobacterota</taxon>
        <taxon>Epsilonproteobacteria</taxon>
        <taxon>Campylobacterales</taxon>
        <taxon>Campylobacteraceae</taxon>
        <taxon>Campylobacter</taxon>
    </lineage>
</organism>
<sequence length="62" mass="7269">MKSDKKPNRKELAALFNIPYPTISQWTKAKPDDWRREILDFLSALSLEEINAIKARNIKIKI</sequence>
<evidence type="ECO:0000313" key="2">
    <source>
        <dbReference type="Proteomes" id="UP000789803"/>
    </source>
</evidence>
<dbReference type="Proteomes" id="UP000789803">
    <property type="component" value="Unassembled WGS sequence"/>
</dbReference>
<gene>
    <name evidence="1" type="ORF">LMG7974_01668</name>
</gene>
<dbReference type="RefSeq" id="WP_229933443.1">
    <property type="nucleotide sequence ID" value="NZ_CAJHOF010000018.1"/>
</dbReference>
<reference evidence="1 2" key="1">
    <citation type="submission" date="2020-11" db="EMBL/GenBank/DDBJ databases">
        <authorList>
            <person name="Peeters C."/>
        </authorList>
    </citation>
    <scope>NUCLEOTIDE SEQUENCE [LARGE SCALE GENOMIC DNA]</scope>
    <source>
        <strain evidence="1 2">LMG 7974</strain>
    </source>
</reference>